<dbReference type="InterPro" id="IPR029026">
    <property type="entry name" value="tRNA_m1G_MTases_N"/>
</dbReference>
<reference evidence="5 6" key="1">
    <citation type="submission" date="2019-01" db="EMBL/GenBank/DDBJ databases">
        <title>Novel species of Nocardioides.</title>
        <authorList>
            <person name="Liu Q."/>
            <person name="Xin Y.-H."/>
        </authorList>
    </citation>
    <scope>NUCLEOTIDE SEQUENCE [LARGE SCALE GENOMIC DNA]</scope>
    <source>
        <strain evidence="5 6">CGMCC 4.6882</strain>
    </source>
</reference>
<dbReference type="AlphaFoldDB" id="A0A4Q2RQ06"/>
<dbReference type="Pfam" id="PF22435">
    <property type="entry name" value="MRM3-like_sub_bind"/>
    <property type="match status" value="1"/>
</dbReference>
<dbReference type="SUPFAM" id="SSF55315">
    <property type="entry name" value="L30e-like"/>
    <property type="match status" value="1"/>
</dbReference>
<comment type="similarity">
    <text evidence="1">Belongs to the class IV-like SAM-binding methyltransferase superfamily. RNA methyltransferase TrmH family.</text>
</comment>
<dbReference type="GO" id="GO:0005737">
    <property type="term" value="C:cytoplasm"/>
    <property type="evidence" value="ECO:0007669"/>
    <property type="project" value="UniProtKB-ARBA"/>
</dbReference>
<evidence type="ECO:0000313" key="5">
    <source>
        <dbReference type="EMBL" id="RYB90566.1"/>
    </source>
</evidence>
<dbReference type="PANTHER" id="PTHR43191:SF2">
    <property type="entry name" value="RRNA METHYLTRANSFERASE 3, MITOCHONDRIAL"/>
    <property type="match status" value="1"/>
</dbReference>
<evidence type="ECO:0000256" key="2">
    <source>
        <dbReference type="ARBA" id="ARBA00022603"/>
    </source>
</evidence>
<dbReference type="InterPro" id="IPR013123">
    <property type="entry name" value="SpoU_subst-bd"/>
</dbReference>
<dbReference type="InterPro" id="IPR001537">
    <property type="entry name" value="SpoU_MeTrfase"/>
</dbReference>
<dbReference type="InterPro" id="IPR053888">
    <property type="entry name" value="MRM3-like_sub_bind"/>
</dbReference>
<name>A0A4Q2RQ06_9ACTN</name>
<dbReference type="GO" id="GO:0006396">
    <property type="term" value="P:RNA processing"/>
    <property type="evidence" value="ECO:0007669"/>
    <property type="project" value="InterPro"/>
</dbReference>
<evidence type="ECO:0000259" key="4">
    <source>
        <dbReference type="SMART" id="SM00967"/>
    </source>
</evidence>
<dbReference type="Gene3D" id="3.40.1280.10">
    <property type="match status" value="1"/>
</dbReference>
<protein>
    <submittedName>
        <fullName evidence="5">RNA methyltransferase</fullName>
    </submittedName>
</protein>
<dbReference type="InterPro" id="IPR029064">
    <property type="entry name" value="Ribosomal_eL30-like_sf"/>
</dbReference>
<evidence type="ECO:0000256" key="1">
    <source>
        <dbReference type="ARBA" id="ARBA00007228"/>
    </source>
</evidence>
<proteinExistence type="inferred from homology"/>
<dbReference type="EMBL" id="SDWT01000004">
    <property type="protein sequence ID" value="RYB90566.1"/>
    <property type="molecule type" value="Genomic_DNA"/>
</dbReference>
<dbReference type="GO" id="GO:0003723">
    <property type="term" value="F:RNA binding"/>
    <property type="evidence" value="ECO:0007669"/>
    <property type="project" value="InterPro"/>
</dbReference>
<keyword evidence="3 5" id="KW-0808">Transferase</keyword>
<dbReference type="Gene3D" id="3.30.1330.30">
    <property type="match status" value="1"/>
</dbReference>
<organism evidence="5 6">
    <name type="scientific">Nocardioides oleivorans</name>
    <dbReference type="NCBI Taxonomy" id="273676"/>
    <lineage>
        <taxon>Bacteria</taxon>
        <taxon>Bacillati</taxon>
        <taxon>Actinomycetota</taxon>
        <taxon>Actinomycetes</taxon>
        <taxon>Propionibacteriales</taxon>
        <taxon>Nocardioidaceae</taxon>
        <taxon>Nocardioides</taxon>
    </lineage>
</organism>
<dbReference type="InterPro" id="IPR051259">
    <property type="entry name" value="rRNA_Methyltransferase"/>
</dbReference>
<keyword evidence="6" id="KW-1185">Reference proteome</keyword>
<evidence type="ECO:0000313" key="6">
    <source>
        <dbReference type="Proteomes" id="UP000294071"/>
    </source>
</evidence>
<gene>
    <name evidence="5" type="ORF">EUA93_19840</name>
</gene>
<dbReference type="SUPFAM" id="SSF75217">
    <property type="entry name" value="alpha/beta knot"/>
    <property type="match status" value="1"/>
</dbReference>
<feature type="domain" description="RNA 2-O ribose methyltransferase substrate binding" evidence="4">
    <location>
        <begin position="33"/>
        <end position="102"/>
    </location>
</feature>
<dbReference type="SMART" id="SM00967">
    <property type="entry name" value="SpoU_sub_bind"/>
    <property type="match status" value="1"/>
</dbReference>
<evidence type="ECO:0000256" key="3">
    <source>
        <dbReference type="ARBA" id="ARBA00022679"/>
    </source>
</evidence>
<dbReference type="GO" id="GO:0032259">
    <property type="term" value="P:methylation"/>
    <property type="evidence" value="ECO:0007669"/>
    <property type="project" value="UniProtKB-KW"/>
</dbReference>
<dbReference type="PANTHER" id="PTHR43191">
    <property type="entry name" value="RRNA METHYLTRANSFERASE 3"/>
    <property type="match status" value="1"/>
</dbReference>
<comment type="caution">
    <text evidence="5">The sequence shown here is derived from an EMBL/GenBank/DDBJ whole genome shotgun (WGS) entry which is preliminary data.</text>
</comment>
<dbReference type="CDD" id="cd18095">
    <property type="entry name" value="SpoU-like_rRNA-MTase"/>
    <property type="match status" value="1"/>
</dbReference>
<dbReference type="Proteomes" id="UP000294071">
    <property type="component" value="Unassembled WGS sequence"/>
</dbReference>
<accession>A0A4Q2RQ06</accession>
<dbReference type="Pfam" id="PF00588">
    <property type="entry name" value="SpoU_methylase"/>
    <property type="match status" value="1"/>
</dbReference>
<keyword evidence="2 5" id="KW-0489">Methyltransferase</keyword>
<sequence>MNDVTPLVASNARVKEARKLSRRSVRTERRLFLADGPKAVEGALSIDGCVVEVFATPAAFEQYADLLASAVVSVVDERALASLSDSVSPAGVVALCHHIDAPLEHVVTASPRLLVICADVRDPGNAGNVIRTADAAGADGIVLAGQSVDAYNPKTVRSTVGSLFHLPLAVERDPAIAVRAAQARGLTVLAADGAGDVDLFEADLSGPTAWLFGNEAWGLPDELARLADQRVAIPIHGRAESLNLSTAAAVCLYASARAQRA</sequence>
<dbReference type="GO" id="GO:0008173">
    <property type="term" value="F:RNA methyltransferase activity"/>
    <property type="evidence" value="ECO:0007669"/>
    <property type="project" value="InterPro"/>
</dbReference>
<dbReference type="OrthoDB" id="9794400at2"/>
<dbReference type="InterPro" id="IPR029028">
    <property type="entry name" value="Alpha/beta_knot_MTases"/>
</dbReference>